<comment type="function">
    <text evidence="8">Nucleotidyltransferase involved in the post-translational modification of proteins. It can catalyze the addition of adenosine monophosphate (AMP) or uridine monophosphate (UMP) to a protein, resulting in modifications known as AMPylation and UMPylation.</text>
</comment>
<comment type="catalytic activity">
    <reaction evidence="8">
        <text>L-threonyl-[protein] + ATP = 3-O-(5'-adenylyl)-L-threonyl-[protein] + diphosphate</text>
        <dbReference type="Rhea" id="RHEA:54292"/>
        <dbReference type="Rhea" id="RHEA-COMP:11060"/>
        <dbReference type="Rhea" id="RHEA-COMP:13847"/>
        <dbReference type="ChEBI" id="CHEBI:30013"/>
        <dbReference type="ChEBI" id="CHEBI:30616"/>
        <dbReference type="ChEBI" id="CHEBI:33019"/>
        <dbReference type="ChEBI" id="CHEBI:138113"/>
        <dbReference type="EC" id="2.7.7.108"/>
    </reaction>
</comment>
<dbReference type="STRING" id="569882.SAMN04490248_105164"/>
<feature type="binding site" evidence="8">
    <location>
        <position position="175"/>
    </location>
    <ligand>
        <name>ATP</name>
        <dbReference type="ChEBI" id="CHEBI:30616"/>
    </ligand>
</feature>
<feature type="binding site" evidence="8">
    <location>
        <position position="90"/>
    </location>
    <ligand>
        <name>ATP</name>
        <dbReference type="ChEBI" id="CHEBI:30616"/>
    </ligand>
</feature>
<evidence type="ECO:0000256" key="3">
    <source>
        <dbReference type="ARBA" id="ARBA00022695"/>
    </source>
</evidence>
<sequence length="478" mass="52407">MCPMTLHIPFDNTYARLPDRLFVAQDPTPVAAPRLIAFNNALADDLGIDGPRDEAELARVFSGNEVPEGANPLAQLYSGHQFGHWNPQLGDGRAILLGEARTPAGRFDIQLKGAGRTPYSRGGDGRAWLGPVLREYVLSEAMHALGIPTTRALAATETGERVVRDAAMPGAVLTRVAASHIRVGTFQVLAARRDEEGLKALYDHAVERHYPGAKDPVQFLDAVIARQARLVAQWMGVGFIHGVMNTDNCSIAGETIDYGPCAFLDDYHPMTVFSSIDRQGRYAYANQPDILVWNMAQLATALVPLMPDTDTAVEQFTALIHAMPARIEAHWREIFRAKIGLSSEEEGDHALITSLLELMAQQGADFTNTFRALATGTAPRDQFTDRDTFDAWAEGWQARLAREQGDPQALMRAASPALIPRNHRVEQMIQAAVAGDYAPFERLMQALAAPYDDPEDTFADLTRPPAEGEHVRQTFCGT</sequence>
<dbReference type="GO" id="GO:0005524">
    <property type="term" value="F:ATP binding"/>
    <property type="evidence" value="ECO:0007669"/>
    <property type="project" value="UniProtKB-UniRule"/>
</dbReference>
<keyword evidence="7 8" id="KW-0460">Magnesium</keyword>
<evidence type="ECO:0000256" key="4">
    <source>
        <dbReference type="ARBA" id="ARBA00022723"/>
    </source>
</evidence>
<feature type="binding site" evidence="8">
    <location>
        <position position="92"/>
    </location>
    <ligand>
        <name>ATP</name>
        <dbReference type="ChEBI" id="CHEBI:30616"/>
    </ligand>
</feature>
<feature type="binding site" evidence="8">
    <location>
        <position position="125"/>
    </location>
    <ligand>
        <name>ATP</name>
        <dbReference type="ChEBI" id="CHEBI:30616"/>
    </ligand>
</feature>
<dbReference type="GO" id="GO:0000287">
    <property type="term" value="F:magnesium ion binding"/>
    <property type="evidence" value="ECO:0007669"/>
    <property type="project" value="UniProtKB-UniRule"/>
</dbReference>
<dbReference type="EC" id="2.7.7.108" evidence="8"/>
<dbReference type="HAMAP" id="MF_00692">
    <property type="entry name" value="SelO"/>
    <property type="match status" value="1"/>
</dbReference>
<comment type="similarity">
    <text evidence="1 8">Belongs to the SELO family.</text>
</comment>
<evidence type="ECO:0000256" key="8">
    <source>
        <dbReference type="HAMAP-Rule" id="MF_00692"/>
    </source>
</evidence>
<proteinExistence type="inferred from homology"/>
<feature type="binding site" evidence="8">
    <location>
        <position position="257"/>
    </location>
    <ligand>
        <name>Mg(2+)</name>
        <dbReference type="ChEBI" id="CHEBI:18420"/>
    </ligand>
</feature>
<feature type="binding site" evidence="8">
    <location>
        <position position="248"/>
    </location>
    <ligand>
        <name>Mg(2+)</name>
        <dbReference type="ChEBI" id="CHEBI:18420"/>
    </ligand>
</feature>
<dbReference type="GO" id="GO:0030145">
    <property type="term" value="F:manganese ion binding"/>
    <property type="evidence" value="ECO:0007669"/>
    <property type="project" value="UniProtKB-UniRule"/>
</dbReference>
<dbReference type="AlphaFoldDB" id="A0A1H8PVM6"/>
<dbReference type="InterPro" id="IPR003846">
    <property type="entry name" value="SelO"/>
</dbReference>
<comment type="catalytic activity">
    <reaction evidence="8">
        <text>L-seryl-[protein] + ATP = 3-O-(5'-adenylyl)-L-seryl-[protein] + diphosphate</text>
        <dbReference type="Rhea" id="RHEA:58120"/>
        <dbReference type="Rhea" id="RHEA-COMP:9863"/>
        <dbReference type="Rhea" id="RHEA-COMP:15073"/>
        <dbReference type="ChEBI" id="CHEBI:29999"/>
        <dbReference type="ChEBI" id="CHEBI:30616"/>
        <dbReference type="ChEBI" id="CHEBI:33019"/>
        <dbReference type="ChEBI" id="CHEBI:142516"/>
        <dbReference type="EC" id="2.7.7.108"/>
    </reaction>
</comment>
<keyword evidence="6 8" id="KW-0067">ATP-binding</keyword>
<evidence type="ECO:0000313" key="9">
    <source>
        <dbReference type="EMBL" id="SEO46062.1"/>
    </source>
</evidence>
<comment type="catalytic activity">
    <reaction evidence="8">
        <text>L-seryl-[protein] + UTP = O-(5'-uridylyl)-L-seryl-[protein] + diphosphate</text>
        <dbReference type="Rhea" id="RHEA:64604"/>
        <dbReference type="Rhea" id="RHEA-COMP:9863"/>
        <dbReference type="Rhea" id="RHEA-COMP:16635"/>
        <dbReference type="ChEBI" id="CHEBI:29999"/>
        <dbReference type="ChEBI" id="CHEBI:33019"/>
        <dbReference type="ChEBI" id="CHEBI:46398"/>
        <dbReference type="ChEBI" id="CHEBI:156051"/>
    </reaction>
</comment>
<dbReference type="EMBL" id="FODS01000005">
    <property type="protein sequence ID" value="SEO46062.1"/>
    <property type="molecule type" value="Genomic_DNA"/>
</dbReference>
<feature type="active site" description="Proton acceptor" evidence="8">
    <location>
        <position position="247"/>
    </location>
</feature>
<keyword evidence="8" id="KW-0464">Manganese</keyword>
<evidence type="ECO:0000256" key="7">
    <source>
        <dbReference type="ARBA" id="ARBA00022842"/>
    </source>
</evidence>
<keyword evidence="10" id="KW-1185">Reference proteome</keyword>
<gene>
    <name evidence="8" type="primary">ydiU</name>
    <name evidence="8" type="synonym">selO</name>
    <name evidence="9" type="ORF">SAMN04490248_105164</name>
</gene>
<comment type="catalytic activity">
    <reaction evidence="8">
        <text>L-tyrosyl-[protein] + UTP = O-(5'-uridylyl)-L-tyrosyl-[protein] + diphosphate</text>
        <dbReference type="Rhea" id="RHEA:83887"/>
        <dbReference type="Rhea" id="RHEA-COMP:10136"/>
        <dbReference type="Rhea" id="RHEA-COMP:20238"/>
        <dbReference type="ChEBI" id="CHEBI:33019"/>
        <dbReference type="ChEBI" id="CHEBI:46398"/>
        <dbReference type="ChEBI" id="CHEBI:46858"/>
        <dbReference type="ChEBI" id="CHEBI:90602"/>
    </reaction>
</comment>
<dbReference type="Proteomes" id="UP000198893">
    <property type="component" value="Unassembled WGS sequence"/>
</dbReference>
<dbReference type="Pfam" id="PF02696">
    <property type="entry name" value="SelO"/>
    <property type="match status" value="1"/>
</dbReference>
<evidence type="ECO:0000256" key="2">
    <source>
        <dbReference type="ARBA" id="ARBA00022679"/>
    </source>
</evidence>
<feature type="binding site" evidence="8">
    <location>
        <position position="182"/>
    </location>
    <ligand>
        <name>ATP</name>
        <dbReference type="ChEBI" id="CHEBI:30616"/>
    </ligand>
</feature>
<reference evidence="9 10" key="1">
    <citation type="submission" date="2016-10" db="EMBL/GenBank/DDBJ databases">
        <authorList>
            <person name="de Groot N.N."/>
        </authorList>
    </citation>
    <scope>NUCLEOTIDE SEQUENCE [LARGE SCALE GENOMIC DNA]</scope>
    <source>
        <strain evidence="9 10">DSM 27842</strain>
    </source>
</reference>
<dbReference type="PANTHER" id="PTHR32057">
    <property type="entry name" value="PROTEIN ADENYLYLTRANSFERASE SELO, MITOCHONDRIAL"/>
    <property type="match status" value="1"/>
</dbReference>
<feature type="binding site" evidence="8">
    <location>
        <position position="257"/>
    </location>
    <ligand>
        <name>ATP</name>
        <dbReference type="ChEBI" id="CHEBI:30616"/>
    </ligand>
</feature>
<evidence type="ECO:0000256" key="5">
    <source>
        <dbReference type="ARBA" id="ARBA00022741"/>
    </source>
</evidence>
<keyword evidence="4 8" id="KW-0479">Metal-binding</keyword>
<dbReference type="NCBIfam" id="NF000658">
    <property type="entry name" value="PRK00029.1"/>
    <property type="match status" value="1"/>
</dbReference>
<feature type="binding site" evidence="8">
    <location>
        <position position="93"/>
    </location>
    <ligand>
        <name>ATP</name>
        <dbReference type="ChEBI" id="CHEBI:30616"/>
    </ligand>
</feature>
<keyword evidence="2 8" id="KW-0808">Transferase</keyword>
<dbReference type="PANTHER" id="PTHR32057:SF14">
    <property type="entry name" value="PROTEIN ADENYLYLTRANSFERASE SELO, MITOCHONDRIAL"/>
    <property type="match status" value="1"/>
</dbReference>
<dbReference type="EC" id="2.7.7.-" evidence="8"/>
<comment type="cofactor">
    <cofactor evidence="8">
        <name>Mg(2+)</name>
        <dbReference type="ChEBI" id="CHEBI:18420"/>
    </cofactor>
    <cofactor evidence="8">
        <name>Mn(2+)</name>
        <dbReference type="ChEBI" id="CHEBI:29035"/>
    </cofactor>
</comment>
<keyword evidence="5 8" id="KW-0547">Nucleotide-binding</keyword>
<organism evidence="9 10">
    <name type="scientific">Salinihabitans flavidus</name>
    <dbReference type="NCBI Taxonomy" id="569882"/>
    <lineage>
        <taxon>Bacteria</taxon>
        <taxon>Pseudomonadati</taxon>
        <taxon>Pseudomonadota</taxon>
        <taxon>Alphaproteobacteria</taxon>
        <taxon>Rhodobacterales</taxon>
        <taxon>Roseobacteraceae</taxon>
        <taxon>Salinihabitans</taxon>
    </lineage>
</organism>
<feature type="binding site" evidence="8">
    <location>
        <position position="124"/>
    </location>
    <ligand>
        <name>ATP</name>
        <dbReference type="ChEBI" id="CHEBI:30616"/>
    </ligand>
</feature>
<comment type="catalytic activity">
    <reaction evidence="8">
        <text>L-histidyl-[protein] + UTP = N(tele)-(5'-uridylyl)-L-histidyl-[protein] + diphosphate</text>
        <dbReference type="Rhea" id="RHEA:83891"/>
        <dbReference type="Rhea" id="RHEA-COMP:9745"/>
        <dbReference type="Rhea" id="RHEA-COMP:20239"/>
        <dbReference type="ChEBI" id="CHEBI:29979"/>
        <dbReference type="ChEBI" id="CHEBI:33019"/>
        <dbReference type="ChEBI" id="CHEBI:46398"/>
        <dbReference type="ChEBI" id="CHEBI:233474"/>
    </reaction>
</comment>
<feature type="binding site" evidence="8">
    <location>
        <position position="112"/>
    </location>
    <ligand>
        <name>ATP</name>
        <dbReference type="ChEBI" id="CHEBI:30616"/>
    </ligand>
</feature>
<dbReference type="GO" id="GO:0070733">
    <property type="term" value="F:AMPylase activity"/>
    <property type="evidence" value="ECO:0007669"/>
    <property type="project" value="UniProtKB-EC"/>
</dbReference>
<evidence type="ECO:0000256" key="1">
    <source>
        <dbReference type="ARBA" id="ARBA00009747"/>
    </source>
</evidence>
<keyword evidence="3 8" id="KW-0548">Nucleotidyltransferase</keyword>
<accession>A0A1H8PVM6</accession>
<comment type="catalytic activity">
    <reaction evidence="8">
        <text>L-tyrosyl-[protein] + ATP = O-(5'-adenylyl)-L-tyrosyl-[protein] + diphosphate</text>
        <dbReference type="Rhea" id="RHEA:54288"/>
        <dbReference type="Rhea" id="RHEA-COMP:10136"/>
        <dbReference type="Rhea" id="RHEA-COMP:13846"/>
        <dbReference type="ChEBI" id="CHEBI:30616"/>
        <dbReference type="ChEBI" id="CHEBI:33019"/>
        <dbReference type="ChEBI" id="CHEBI:46858"/>
        <dbReference type="ChEBI" id="CHEBI:83624"/>
        <dbReference type="EC" id="2.7.7.108"/>
    </reaction>
</comment>
<evidence type="ECO:0000313" key="10">
    <source>
        <dbReference type="Proteomes" id="UP000198893"/>
    </source>
</evidence>
<protein>
    <recommendedName>
        <fullName evidence="8">Protein nucleotidyltransferase YdiU</fullName>
        <ecNumber evidence="8">2.7.7.-</ecNumber>
    </recommendedName>
    <alternativeName>
        <fullName evidence="8">Protein adenylyltransferase YdiU</fullName>
        <ecNumber evidence="8">2.7.7.108</ecNumber>
    </alternativeName>
    <alternativeName>
        <fullName evidence="8">Protein uridylyltransferase YdiU</fullName>
        <ecNumber evidence="8">2.7.7.-</ecNumber>
    </alternativeName>
</protein>
<evidence type="ECO:0000256" key="6">
    <source>
        <dbReference type="ARBA" id="ARBA00022840"/>
    </source>
</evidence>
<name>A0A1H8PVM6_9RHOB</name>